<organism evidence="2 3">
    <name type="scientific">Nyssa sinensis</name>
    <dbReference type="NCBI Taxonomy" id="561372"/>
    <lineage>
        <taxon>Eukaryota</taxon>
        <taxon>Viridiplantae</taxon>
        <taxon>Streptophyta</taxon>
        <taxon>Embryophyta</taxon>
        <taxon>Tracheophyta</taxon>
        <taxon>Spermatophyta</taxon>
        <taxon>Magnoliopsida</taxon>
        <taxon>eudicotyledons</taxon>
        <taxon>Gunneridae</taxon>
        <taxon>Pentapetalae</taxon>
        <taxon>asterids</taxon>
        <taxon>Cornales</taxon>
        <taxon>Nyssaceae</taxon>
        <taxon>Nyssa</taxon>
    </lineage>
</organism>
<keyword evidence="1" id="KW-1133">Transmembrane helix</keyword>
<dbReference type="AlphaFoldDB" id="A0A5J5A2G4"/>
<protein>
    <submittedName>
        <fullName evidence="2">Uncharacterized protein</fullName>
    </submittedName>
</protein>
<feature type="transmembrane region" description="Helical" evidence="1">
    <location>
        <begin position="73"/>
        <end position="92"/>
    </location>
</feature>
<reference evidence="2 3" key="1">
    <citation type="submission" date="2019-09" db="EMBL/GenBank/DDBJ databases">
        <title>A chromosome-level genome assembly of the Chinese tupelo Nyssa sinensis.</title>
        <authorList>
            <person name="Yang X."/>
            <person name="Kang M."/>
            <person name="Yang Y."/>
            <person name="Xiong H."/>
            <person name="Wang M."/>
            <person name="Zhang Z."/>
            <person name="Wang Z."/>
            <person name="Wu H."/>
            <person name="Ma T."/>
            <person name="Liu J."/>
            <person name="Xi Z."/>
        </authorList>
    </citation>
    <scope>NUCLEOTIDE SEQUENCE [LARGE SCALE GENOMIC DNA]</scope>
    <source>
        <strain evidence="2">J267</strain>
        <tissue evidence="2">Leaf</tissue>
    </source>
</reference>
<accession>A0A5J5A2G4</accession>
<gene>
    <name evidence="2" type="ORF">F0562_010391</name>
</gene>
<dbReference type="Proteomes" id="UP000325577">
    <property type="component" value="Linkage Group LG4"/>
</dbReference>
<proteinExistence type="predicted"/>
<name>A0A5J5A2G4_9ASTE</name>
<keyword evidence="1" id="KW-0812">Transmembrane</keyword>
<sequence length="95" mass="9070">MAAICTEGGTSTRLEAKKGSCAVCGIMELAIGAGSKGCSPFRLHPADAEAVVVIVSAAAVAVVAIAADAIVDAPLVVVAVAVAVPVGITAGGSRP</sequence>
<evidence type="ECO:0000313" key="2">
    <source>
        <dbReference type="EMBL" id="KAA8524178.1"/>
    </source>
</evidence>
<evidence type="ECO:0000256" key="1">
    <source>
        <dbReference type="SAM" id="Phobius"/>
    </source>
</evidence>
<evidence type="ECO:0000313" key="3">
    <source>
        <dbReference type="Proteomes" id="UP000325577"/>
    </source>
</evidence>
<keyword evidence="1" id="KW-0472">Membrane</keyword>
<feature type="transmembrane region" description="Helical" evidence="1">
    <location>
        <begin position="50"/>
        <end position="67"/>
    </location>
</feature>
<keyword evidence="3" id="KW-1185">Reference proteome</keyword>
<dbReference type="EMBL" id="CM018047">
    <property type="protein sequence ID" value="KAA8524178.1"/>
    <property type="molecule type" value="Genomic_DNA"/>
</dbReference>